<dbReference type="RefSeq" id="WP_377403810.1">
    <property type="nucleotide sequence ID" value="NZ_JBHTFQ010000006.1"/>
</dbReference>
<name>A0ABW2UJK0_9RHOB</name>
<organism evidence="10 11">
    <name type="scientific">Plastorhodobacter daqingensis</name>
    <dbReference type="NCBI Taxonomy" id="1387281"/>
    <lineage>
        <taxon>Bacteria</taxon>
        <taxon>Pseudomonadati</taxon>
        <taxon>Pseudomonadota</taxon>
        <taxon>Alphaproteobacteria</taxon>
        <taxon>Rhodobacterales</taxon>
        <taxon>Paracoccaceae</taxon>
        <taxon>Plastorhodobacter</taxon>
    </lineage>
</organism>
<evidence type="ECO:0000256" key="2">
    <source>
        <dbReference type="ARBA" id="ARBA00006602"/>
    </source>
</evidence>
<keyword evidence="7" id="KW-1006">Bacterial flagellum protein export</keyword>
<dbReference type="InterPro" id="IPR051472">
    <property type="entry name" value="T3SS_Stator/FliH"/>
</dbReference>
<dbReference type="PANTHER" id="PTHR34982">
    <property type="entry name" value="YOP PROTEINS TRANSLOCATION PROTEIN L"/>
    <property type="match status" value="1"/>
</dbReference>
<evidence type="ECO:0000256" key="6">
    <source>
        <dbReference type="ARBA" id="ARBA00022927"/>
    </source>
</evidence>
<evidence type="ECO:0000256" key="4">
    <source>
        <dbReference type="ARBA" id="ARBA00022448"/>
    </source>
</evidence>
<evidence type="ECO:0000313" key="10">
    <source>
        <dbReference type="EMBL" id="MFC7704897.1"/>
    </source>
</evidence>
<dbReference type="Proteomes" id="UP001596516">
    <property type="component" value="Unassembled WGS sequence"/>
</dbReference>
<keyword evidence="11" id="KW-1185">Reference proteome</keyword>
<dbReference type="Pfam" id="PF02108">
    <property type="entry name" value="FliH"/>
    <property type="match status" value="1"/>
</dbReference>
<accession>A0ABW2UJK0</accession>
<evidence type="ECO:0000256" key="1">
    <source>
        <dbReference type="ARBA" id="ARBA00003041"/>
    </source>
</evidence>
<keyword evidence="4" id="KW-0813">Transport</keyword>
<comment type="similarity">
    <text evidence="2">Belongs to the FliH family.</text>
</comment>
<comment type="function">
    <text evidence="1">Needed for flagellar regrowth and assembly.</text>
</comment>
<keyword evidence="5" id="KW-1005">Bacterial flagellum biogenesis</keyword>
<gene>
    <name evidence="10" type="ORF">ACFQXB_11890</name>
</gene>
<feature type="region of interest" description="Disordered" evidence="8">
    <location>
        <begin position="28"/>
        <end position="117"/>
    </location>
</feature>
<protein>
    <recommendedName>
        <fullName evidence="3">Flagellar assembly protein FliH</fullName>
    </recommendedName>
</protein>
<dbReference type="PANTHER" id="PTHR34982:SF1">
    <property type="entry name" value="FLAGELLAR ASSEMBLY PROTEIN FLIH"/>
    <property type="match status" value="1"/>
</dbReference>
<evidence type="ECO:0000256" key="7">
    <source>
        <dbReference type="ARBA" id="ARBA00023225"/>
    </source>
</evidence>
<feature type="domain" description="Flagellar assembly protein FliH/Type III secretion system HrpE" evidence="9">
    <location>
        <begin position="150"/>
        <end position="259"/>
    </location>
</feature>
<evidence type="ECO:0000256" key="3">
    <source>
        <dbReference type="ARBA" id="ARBA00016507"/>
    </source>
</evidence>
<feature type="compositionally biased region" description="Pro residues" evidence="8">
    <location>
        <begin position="106"/>
        <end position="115"/>
    </location>
</feature>
<proteinExistence type="inferred from homology"/>
<dbReference type="EMBL" id="JBHTFQ010000006">
    <property type="protein sequence ID" value="MFC7704897.1"/>
    <property type="molecule type" value="Genomic_DNA"/>
</dbReference>
<comment type="caution">
    <text evidence="10">The sequence shown here is derived from an EMBL/GenBank/DDBJ whole genome shotgun (WGS) entry which is preliminary data.</text>
</comment>
<sequence>MTLAPHDEARPLADVEINRLLKLATEQAFRETPLGRGGPDAAFRPRSLAELAFSNSRQEEAPPAQPPATAPSEPAPATPLAAAEAAPDDGPVAPPPVPAAASDTIAPPPDPPAPAPDLEALRSAAWQEGYEAGAEAASRQAQARLGAATAALARAAEQAAALSEASIEALRKDVLRAVRRLAAMRAGATIDAQPEAFLARVEALVDRIGSAARQAELVLNADDLAAITPHLAEAPALRGVALVAAPGLLPGDIMLRAGGIVIEDLLDPPPRSPGQAASAPGDGA</sequence>
<feature type="compositionally biased region" description="Pro residues" evidence="8">
    <location>
        <begin position="63"/>
        <end position="77"/>
    </location>
</feature>
<feature type="compositionally biased region" description="Low complexity" evidence="8">
    <location>
        <begin position="78"/>
        <end position="91"/>
    </location>
</feature>
<evidence type="ECO:0000259" key="9">
    <source>
        <dbReference type="Pfam" id="PF02108"/>
    </source>
</evidence>
<dbReference type="InterPro" id="IPR018035">
    <property type="entry name" value="Flagellar_FliH/T3SS_HrpE"/>
</dbReference>
<evidence type="ECO:0000256" key="8">
    <source>
        <dbReference type="SAM" id="MobiDB-lite"/>
    </source>
</evidence>
<evidence type="ECO:0000256" key="5">
    <source>
        <dbReference type="ARBA" id="ARBA00022795"/>
    </source>
</evidence>
<reference evidence="11" key="1">
    <citation type="journal article" date="2019" name="Int. J. Syst. Evol. Microbiol.">
        <title>The Global Catalogue of Microorganisms (GCM) 10K type strain sequencing project: providing services to taxonomists for standard genome sequencing and annotation.</title>
        <authorList>
            <consortium name="The Broad Institute Genomics Platform"/>
            <consortium name="The Broad Institute Genome Sequencing Center for Infectious Disease"/>
            <person name="Wu L."/>
            <person name="Ma J."/>
        </authorList>
    </citation>
    <scope>NUCLEOTIDE SEQUENCE [LARGE SCALE GENOMIC DNA]</scope>
    <source>
        <strain evidence="11">CGMCC 1.12750</strain>
    </source>
</reference>
<evidence type="ECO:0000313" key="11">
    <source>
        <dbReference type="Proteomes" id="UP001596516"/>
    </source>
</evidence>
<keyword evidence="6" id="KW-0653">Protein transport</keyword>